<name>A0A3Q2NWW0_FUNHE</name>
<reference evidence="5" key="2">
    <citation type="submission" date="2025-09" db="UniProtKB">
        <authorList>
            <consortium name="Ensembl"/>
        </authorList>
    </citation>
    <scope>IDENTIFICATION</scope>
</reference>
<keyword evidence="6" id="KW-1185">Reference proteome</keyword>
<evidence type="ECO:0000313" key="5">
    <source>
        <dbReference type="Ensembl" id="ENSFHEP00000003954.1"/>
    </source>
</evidence>
<dbReference type="Proteomes" id="UP000265000">
    <property type="component" value="Unplaced"/>
</dbReference>
<dbReference type="InterPro" id="IPR003599">
    <property type="entry name" value="Ig_sub"/>
</dbReference>
<dbReference type="InterPro" id="IPR013783">
    <property type="entry name" value="Ig-like_fold"/>
</dbReference>
<dbReference type="InterPro" id="IPR036179">
    <property type="entry name" value="Ig-like_dom_sf"/>
</dbReference>
<sequence>MANFVLLSGVKCEQLTQPASMIVQPGQALSISCQFSYSVTSYGTTWVRQPAGKALEWMRVIWSGGSTYYANSVQGRIGITRDTTKNIVNLRLSTMKPEDSAVYYCARDLHSLLAFGTMSLSSVFLWL</sequence>
<dbReference type="PROSITE" id="PS50835">
    <property type="entry name" value="IG_LIKE"/>
    <property type="match status" value="1"/>
</dbReference>
<dbReference type="InterPro" id="IPR050199">
    <property type="entry name" value="IgHV"/>
</dbReference>
<evidence type="ECO:0000259" key="4">
    <source>
        <dbReference type="PROSITE" id="PS50835"/>
    </source>
</evidence>
<evidence type="ECO:0000256" key="1">
    <source>
        <dbReference type="ARBA" id="ARBA00022859"/>
    </source>
</evidence>
<keyword evidence="3" id="KW-1280">Immunoglobulin</keyword>
<dbReference type="Ensembl" id="ENSFHET00000009659.1">
    <property type="protein sequence ID" value="ENSFHEP00000003954.1"/>
    <property type="gene ID" value="ENSFHEG00000004866.1"/>
</dbReference>
<feature type="domain" description="Ig-like" evidence="4">
    <location>
        <begin position="13"/>
        <end position="105"/>
    </location>
</feature>
<dbReference type="SUPFAM" id="SSF48726">
    <property type="entry name" value="Immunoglobulin"/>
    <property type="match status" value="1"/>
</dbReference>
<dbReference type="SMART" id="SM00406">
    <property type="entry name" value="IGv"/>
    <property type="match status" value="1"/>
</dbReference>
<dbReference type="AlphaFoldDB" id="A0A3Q2NWW0"/>
<dbReference type="STRING" id="8078.ENSFHEP00000003954"/>
<dbReference type="Pfam" id="PF07686">
    <property type="entry name" value="V-set"/>
    <property type="match status" value="1"/>
</dbReference>
<dbReference type="GeneTree" id="ENSGT01020000230358"/>
<proteinExistence type="predicted"/>
<keyword evidence="2" id="KW-1064">Adaptive immunity</keyword>
<evidence type="ECO:0000313" key="6">
    <source>
        <dbReference type="Proteomes" id="UP000265000"/>
    </source>
</evidence>
<dbReference type="Gene3D" id="2.60.40.10">
    <property type="entry name" value="Immunoglobulins"/>
    <property type="match status" value="1"/>
</dbReference>
<dbReference type="GO" id="GO:0005576">
    <property type="term" value="C:extracellular region"/>
    <property type="evidence" value="ECO:0007669"/>
    <property type="project" value="UniProtKB-ARBA"/>
</dbReference>
<keyword evidence="1" id="KW-0391">Immunity</keyword>
<evidence type="ECO:0000256" key="3">
    <source>
        <dbReference type="ARBA" id="ARBA00043265"/>
    </source>
</evidence>
<organism evidence="5 6">
    <name type="scientific">Fundulus heteroclitus</name>
    <name type="common">Killifish</name>
    <name type="synonym">Mummichog</name>
    <dbReference type="NCBI Taxonomy" id="8078"/>
    <lineage>
        <taxon>Eukaryota</taxon>
        <taxon>Metazoa</taxon>
        <taxon>Chordata</taxon>
        <taxon>Craniata</taxon>
        <taxon>Vertebrata</taxon>
        <taxon>Euteleostomi</taxon>
        <taxon>Actinopterygii</taxon>
        <taxon>Neopterygii</taxon>
        <taxon>Teleostei</taxon>
        <taxon>Neoteleostei</taxon>
        <taxon>Acanthomorphata</taxon>
        <taxon>Ovalentaria</taxon>
        <taxon>Atherinomorphae</taxon>
        <taxon>Cyprinodontiformes</taxon>
        <taxon>Fundulidae</taxon>
        <taxon>Fundulus</taxon>
    </lineage>
</organism>
<dbReference type="GO" id="GO:0002250">
    <property type="term" value="P:adaptive immune response"/>
    <property type="evidence" value="ECO:0007669"/>
    <property type="project" value="UniProtKB-KW"/>
</dbReference>
<accession>A0A3Q2NWW0</accession>
<dbReference type="SMART" id="SM00409">
    <property type="entry name" value="IG"/>
    <property type="match status" value="1"/>
</dbReference>
<protein>
    <recommendedName>
        <fullName evidence="4">Ig-like domain-containing protein</fullName>
    </recommendedName>
</protein>
<dbReference type="PANTHER" id="PTHR23266">
    <property type="entry name" value="IMMUNOGLOBULIN HEAVY CHAIN"/>
    <property type="match status" value="1"/>
</dbReference>
<dbReference type="InterPro" id="IPR007110">
    <property type="entry name" value="Ig-like_dom"/>
</dbReference>
<dbReference type="GO" id="GO:0019814">
    <property type="term" value="C:immunoglobulin complex"/>
    <property type="evidence" value="ECO:0007669"/>
    <property type="project" value="UniProtKB-KW"/>
</dbReference>
<dbReference type="InterPro" id="IPR013106">
    <property type="entry name" value="Ig_V-set"/>
</dbReference>
<evidence type="ECO:0000256" key="2">
    <source>
        <dbReference type="ARBA" id="ARBA00023130"/>
    </source>
</evidence>
<reference evidence="5" key="1">
    <citation type="submission" date="2025-08" db="UniProtKB">
        <authorList>
            <consortium name="Ensembl"/>
        </authorList>
    </citation>
    <scope>IDENTIFICATION</scope>
</reference>